<protein>
    <submittedName>
        <fullName evidence="1">Uncharacterized protein</fullName>
    </submittedName>
</protein>
<reference evidence="1" key="1">
    <citation type="submission" date="2014-09" db="EMBL/GenBank/DDBJ databases">
        <authorList>
            <person name="Magalhaes I.L.F."/>
            <person name="Oliveira U."/>
            <person name="Santos F.R."/>
            <person name="Vidigal T.H.D.A."/>
            <person name="Brescovit A.D."/>
            <person name="Santos A.J."/>
        </authorList>
    </citation>
    <scope>NUCLEOTIDE SEQUENCE</scope>
    <source>
        <tissue evidence="1">Shoot tissue taken approximately 20 cm above the soil surface</tissue>
    </source>
</reference>
<dbReference type="EMBL" id="GBRH01255055">
    <property type="protein sequence ID" value="JAD42840.1"/>
    <property type="molecule type" value="Transcribed_RNA"/>
</dbReference>
<proteinExistence type="predicted"/>
<dbReference type="AlphaFoldDB" id="A0A0A9A1F4"/>
<name>A0A0A9A1F4_ARUDO</name>
<organism evidence="1">
    <name type="scientific">Arundo donax</name>
    <name type="common">Giant reed</name>
    <name type="synonym">Donax arundinaceus</name>
    <dbReference type="NCBI Taxonomy" id="35708"/>
    <lineage>
        <taxon>Eukaryota</taxon>
        <taxon>Viridiplantae</taxon>
        <taxon>Streptophyta</taxon>
        <taxon>Embryophyta</taxon>
        <taxon>Tracheophyta</taxon>
        <taxon>Spermatophyta</taxon>
        <taxon>Magnoliopsida</taxon>
        <taxon>Liliopsida</taxon>
        <taxon>Poales</taxon>
        <taxon>Poaceae</taxon>
        <taxon>PACMAD clade</taxon>
        <taxon>Arundinoideae</taxon>
        <taxon>Arundineae</taxon>
        <taxon>Arundo</taxon>
    </lineage>
</organism>
<accession>A0A0A9A1F4</accession>
<sequence length="40" mass="4470">MASSARRSSREALPPQWWMASATPSLAAQRRAMDLTKPRV</sequence>
<reference evidence="1" key="2">
    <citation type="journal article" date="2015" name="Data Brief">
        <title>Shoot transcriptome of the giant reed, Arundo donax.</title>
        <authorList>
            <person name="Barrero R.A."/>
            <person name="Guerrero F.D."/>
            <person name="Moolhuijzen P."/>
            <person name="Goolsby J.A."/>
            <person name="Tidwell J."/>
            <person name="Bellgard S.E."/>
            <person name="Bellgard M.I."/>
        </authorList>
    </citation>
    <scope>NUCLEOTIDE SEQUENCE</scope>
    <source>
        <tissue evidence="1">Shoot tissue taken approximately 20 cm above the soil surface</tissue>
    </source>
</reference>
<evidence type="ECO:0000313" key="1">
    <source>
        <dbReference type="EMBL" id="JAD42840.1"/>
    </source>
</evidence>